<evidence type="ECO:0000313" key="2">
    <source>
        <dbReference type="Proteomes" id="UP001432251"/>
    </source>
</evidence>
<keyword evidence="2" id="KW-1185">Reference proteome</keyword>
<dbReference type="Proteomes" id="UP001432251">
    <property type="component" value="Chromosome"/>
</dbReference>
<reference evidence="1" key="1">
    <citation type="journal article" date="2025" name="Int. J. Syst. Evol. Microbiol.">
        <title>Streptomyces citrinus sp. nov., with yellow diffusible pigment.</title>
        <authorList>
            <person name="He Y."/>
            <person name="Yang E."/>
            <person name="Xu J."/>
            <person name="Sun Y."/>
            <person name="Sun L."/>
        </authorList>
    </citation>
    <scope>NUCLEOTIDE SEQUENCE</scope>
    <source>
        <strain evidence="1">Q6</strain>
    </source>
</reference>
<organism evidence="1 2">
    <name type="scientific">Streptomyces citrinus</name>
    <dbReference type="NCBI Taxonomy" id="3118173"/>
    <lineage>
        <taxon>Bacteria</taxon>
        <taxon>Bacillati</taxon>
        <taxon>Actinomycetota</taxon>
        <taxon>Actinomycetes</taxon>
        <taxon>Kitasatosporales</taxon>
        <taxon>Streptomycetaceae</taxon>
        <taxon>Streptomyces</taxon>
    </lineage>
</organism>
<protein>
    <submittedName>
        <fullName evidence="1">Uncharacterized protein</fullName>
    </submittedName>
</protein>
<evidence type="ECO:0000313" key="1">
    <source>
        <dbReference type="EMBL" id="WWQ67940.1"/>
    </source>
</evidence>
<sequence>MSVGGPLDKKVTARHLEDLAQEGVLAPCADGLHGLADAFDSDEESALDSWADLDLLQHFARAECVAAAEPDQQARRTALLDGVLGGLVFLPLLFTWTGLAKASLAYEALTDADPKASARPFLQLWQSGFQGNLSGVFRFGHVAIAGSIALGALLVLTLVHSWLRHAAERREEEAQERTRATLARLVPVLTSAQLLLNAHRFASPQRFAAELNSAAGRIQRMHTKAIATQELLVRAAETVGETVDRADRRLEQADAAVQPLKELLADIEASVANSGTTIRAAVRELDAPLSEAGRQLTDAISGQRKSMDKAFEDLRTAGDGMRDALVRTTSKLEVAITGNGDGLRSAVSDVAQRIEDSVTGLAATQREFTTGLEVVSDVNGRLIVELGEAAQRTGDAVDASRVAVDGIAARNQALHDAAERFTAAAEALERAVLAAKPVQTGVERDRTLPDTASRQVDDDSRVVIGPGR</sequence>
<accession>A0ACD5AL31</accession>
<name>A0ACD5AL31_9ACTN</name>
<dbReference type="EMBL" id="CP146022">
    <property type="protein sequence ID" value="WWQ67940.1"/>
    <property type="molecule type" value="Genomic_DNA"/>
</dbReference>
<gene>
    <name evidence="1" type="ORF">V2W30_34490</name>
</gene>
<proteinExistence type="predicted"/>